<gene>
    <name evidence="4" type="ORF">TSOC_008258</name>
</gene>
<evidence type="ECO:0000256" key="2">
    <source>
        <dbReference type="SAM" id="MobiDB-lite"/>
    </source>
</evidence>
<protein>
    <recommendedName>
        <fullName evidence="3">DUF4455 domain-containing protein</fullName>
    </recommendedName>
</protein>
<feature type="compositionally biased region" description="Polar residues" evidence="2">
    <location>
        <begin position="237"/>
        <end position="252"/>
    </location>
</feature>
<evidence type="ECO:0000313" key="5">
    <source>
        <dbReference type="Proteomes" id="UP000236333"/>
    </source>
</evidence>
<dbReference type="Pfam" id="PF14643">
    <property type="entry name" value="DUF4455"/>
    <property type="match status" value="1"/>
</dbReference>
<reference evidence="4 5" key="1">
    <citation type="journal article" date="2017" name="Mol. Biol. Evol.">
        <title>The 4-celled Tetrabaena socialis nuclear genome reveals the essential components for genetic control of cell number at the origin of multicellularity in the volvocine lineage.</title>
        <authorList>
            <person name="Featherston J."/>
            <person name="Arakaki Y."/>
            <person name="Hanschen E.R."/>
            <person name="Ferris P.J."/>
            <person name="Michod R.E."/>
            <person name="Olson B.J.S.C."/>
            <person name="Nozaki H."/>
            <person name="Durand P.M."/>
        </authorList>
    </citation>
    <scope>NUCLEOTIDE SEQUENCE [LARGE SCALE GENOMIC DNA]</scope>
    <source>
        <strain evidence="4 5">NIES-571</strain>
    </source>
</reference>
<feature type="compositionally biased region" description="Pro residues" evidence="2">
    <location>
        <begin position="216"/>
        <end position="234"/>
    </location>
</feature>
<feature type="domain" description="DUF4455" evidence="3">
    <location>
        <begin position="35"/>
        <end position="115"/>
    </location>
</feature>
<proteinExistence type="predicted"/>
<keyword evidence="5" id="KW-1185">Reference proteome</keyword>
<evidence type="ECO:0000259" key="3">
    <source>
        <dbReference type="Pfam" id="PF14643"/>
    </source>
</evidence>
<evidence type="ECO:0000256" key="1">
    <source>
        <dbReference type="SAM" id="Coils"/>
    </source>
</evidence>
<feature type="region of interest" description="Disordered" evidence="2">
    <location>
        <begin position="216"/>
        <end position="252"/>
    </location>
</feature>
<comment type="caution">
    <text evidence="4">The sequence shown here is derived from an EMBL/GenBank/DDBJ whole genome shotgun (WGS) entry which is preliminary data.</text>
</comment>
<dbReference type="EMBL" id="PGGS01000305">
    <property type="protein sequence ID" value="PNH05442.1"/>
    <property type="molecule type" value="Genomic_DNA"/>
</dbReference>
<accession>A0A2J7ZYV4</accession>
<feature type="coiled-coil region" evidence="1">
    <location>
        <begin position="268"/>
        <end position="295"/>
    </location>
</feature>
<name>A0A2J7ZYV4_9CHLO</name>
<dbReference type="InterPro" id="IPR028089">
    <property type="entry name" value="DUF4455"/>
</dbReference>
<sequence length="379" mass="39046">MDWEKKTVARPPLREAAADVFNDSKTPGQALLTALQAAETVWDCVAQRIPLRARWVEECGAALETAEERRREAVEAALVEVVAALNDAAVVSEGEVERMVEKEAMALNVAILENRGFHRDMTALARAYPAAVRTANDTYHLGLCGELGVQPQAPPPPPPAADAEVAAAAAEGAAAAAEAVEAVATPRKAEVIGHVKLLDGRSFSVITDVLRTVLLPAPPPPPPPPPAAPPPPPSVDTRATTPAVSSRASTPTGAKARAAAAAAAATAAEAEAAAAAAAEAAAAEAEAARVAAEAAVAAALAAIATSPLASNGTPLCRTLALPEDVLGRTVEQLQAGLLSDMMTFCQKTMEAADSWAAEREVALTQELDSWLRHHSTDRA</sequence>
<evidence type="ECO:0000313" key="4">
    <source>
        <dbReference type="EMBL" id="PNH05442.1"/>
    </source>
</evidence>
<organism evidence="4 5">
    <name type="scientific">Tetrabaena socialis</name>
    <dbReference type="NCBI Taxonomy" id="47790"/>
    <lineage>
        <taxon>Eukaryota</taxon>
        <taxon>Viridiplantae</taxon>
        <taxon>Chlorophyta</taxon>
        <taxon>core chlorophytes</taxon>
        <taxon>Chlorophyceae</taxon>
        <taxon>CS clade</taxon>
        <taxon>Chlamydomonadales</taxon>
        <taxon>Tetrabaenaceae</taxon>
        <taxon>Tetrabaena</taxon>
    </lineage>
</organism>
<dbReference type="OrthoDB" id="539138at2759"/>
<keyword evidence="1" id="KW-0175">Coiled coil</keyword>
<dbReference type="Proteomes" id="UP000236333">
    <property type="component" value="Unassembled WGS sequence"/>
</dbReference>
<dbReference type="AlphaFoldDB" id="A0A2J7ZYV4"/>